<dbReference type="InterPro" id="IPR029044">
    <property type="entry name" value="Nucleotide-diphossugar_trans"/>
</dbReference>
<dbReference type="RefSeq" id="WP_395436648.1">
    <property type="nucleotide sequence ID" value="NZ_JBAWKC010000001.1"/>
</dbReference>
<dbReference type="SUPFAM" id="SSF53448">
    <property type="entry name" value="Nucleotide-diphospho-sugar transferases"/>
    <property type="match status" value="1"/>
</dbReference>
<proteinExistence type="predicted"/>
<name>A0ABW7MKM1_9FLAO</name>
<reference evidence="2 3" key="1">
    <citation type="submission" date="2024-02" db="EMBL/GenBank/DDBJ databases">
        <title>A Gaetbulibacter species isolated from tidal flats and genomic insights of their niches.</title>
        <authorList>
            <person name="Ye Y."/>
        </authorList>
    </citation>
    <scope>NUCLEOTIDE SEQUENCE [LARGE SCALE GENOMIC DNA]</scope>
    <source>
        <strain evidence="2 3">KEM-8</strain>
    </source>
</reference>
<keyword evidence="3" id="KW-1185">Reference proteome</keyword>
<protein>
    <submittedName>
        <fullName evidence="2">Glycosyltransferase family 2 protein</fullName>
        <ecNumber evidence="2">2.4.-.-</ecNumber>
    </submittedName>
</protein>
<gene>
    <name evidence="2" type="ORF">V8G56_01335</name>
</gene>
<dbReference type="PANTHER" id="PTHR43179:SF7">
    <property type="entry name" value="RHAMNOSYLTRANSFERASE WBBL"/>
    <property type="match status" value="1"/>
</dbReference>
<dbReference type="Proteomes" id="UP001610104">
    <property type="component" value="Unassembled WGS sequence"/>
</dbReference>
<comment type="caution">
    <text evidence="2">The sequence shown here is derived from an EMBL/GenBank/DDBJ whole genome shotgun (WGS) entry which is preliminary data.</text>
</comment>
<accession>A0ABW7MKM1</accession>
<dbReference type="CDD" id="cd04186">
    <property type="entry name" value="GT_2_like_c"/>
    <property type="match status" value="1"/>
</dbReference>
<dbReference type="Gene3D" id="3.90.550.10">
    <property type="entry name" value="Spore Coat Polysaccharide Biosynthesis Protein SpsA, Chain A"/>
    <property type="match status" value="1"/>
</dbReference>
<keyword evidence="2" id="KW-0328">Glycosyltransferase</keyword>
<dbReference type="EC" id="2.4.-.-" evidence="2"/>
<sequence length="273" mass="31447">MTNRSLTNSVELSIVIVNYNGAKYLHDCLASVHKQSQGITYEIIIVDNKSTDKSLEIIEKNYAECMLIRNTKNLGFAKANNIGVKKSNGEFILLLNNDTVLLNNLRPAINILSKDDVGVVGIKMLDSKKNYRKSTGNFPNPLSLFKLSLLTKNTNGFSSGIFNKNIYEVDWIEGSFLLTKRRIWDQLGGLCEDYFMYVEDVDFSKRVSLIKKKRIYFNTLSYIHYGGFNAKREKQLIDGYFIYINNFYRNPTKAIYKTCITLNKFIKIIKNKY</sequence>
<evidence type="ECO:0000313" key="2">
    <source>
        <dbReference type="EMBL" id="MFH6767362.1"/>
    </source>
</evidence>
<dbReference type="PANTHER" id="PTHR43179">
    <property type="entry name" value="RHAMNOSYLTRANSFERASE WBBL"/>
    <property type="match status" value="1"/>
</dbReference>
<organism evidence="2 3">
    <name type="scientific">Gaetbulibacter aquiaggeris</name>
    <dbReference type="NCBI Taxonomy" id="1735373"/>
    <lineage>
        <taxon>Bacteria</taxon>
        <taxon>Pseudomonadati</taxon>
        <taxon>Bacteroidota</taxon>
        <taxon>Flavobacteriia</taxon>
        <taxon>Flavobacteriales</taxon>
        <taxon>Flavobacteriaceae</taxon>
        <taxon>Gaetbulibacter</taxon>
    </lineage>
</organism>
<keyword evidence="2" id="KW-0808">Transferase</keyword>
<feature type="domain" description="Glycosyltransferase 2-like" evidence="1">
    <location>
        <begin position="13"/>
        <end position="138"/>
    </location>
</feature>
<evidence type="ECO:0000313" key="3">
    <source>
        <dbReference type="Proteomes" id="UP001610104"/>
    </source>
</evidence>
<dbReference type="Pfam" id="PF00535">
    <property type="entry name" value="Glycos_transf_2"/>
    <property type="match status" value="1"/>
</dbReference>
<evidence type="ECO:0000259" key="1">
    <source>
        <dbReference type="Pfam" id="PF00535"/>
    </source>
</evidence>
<dbReference type="InterPro" id="IPR001173">
    <property type="entry name" value="Glyco_trans_2-like"/>
</dbReference>
<dbReference type="GO" id="GO:0016757">
    <property type="term" value="F:glycosyltransferase activity"/>
    <property type="evidence" value="ECO:0007669"/>
    <property type="project" value="UniProtKB-KW"/>
</dbReference>
<dbReference type="EMBL" id="JBAWKC010000001">
    <property type="protein sequence ID" value="MFH6767362.1"/>
    <property type="molecule type" value="Genomic_DNA"/>
</dbReference>